<keyword evidence="1" id="KW-0472">Membrane</keyword>
<dbReference type="InterPro" id="IPR052722">
    <property type="entry name" value="PgpH_phosphodiesterase"/>
</dbReference>
<keyword evidence="1" id="KW-0812">Transmembrane</keyword>
<dbReference type="RefSeq" id="WP_078810782.1">
    <property type="nucleotide sequence ID" value="NZ_FUWM01000022.1"/>
</dbReference>
<accession>A0A1T4PXS3</accession>
<dbReference type="EMBL" id="FUWM01000022">
    <property type="protein sequence ID" value="SJZ96293.1"/>
    <property type="molecule type" value="Genomic_DNA"/>
</dbReference>
<dbReference type="InterPro" id="IPR006675">
    <property type="entry name" value="HDIG_dom"/>
</dbReference>
<dbReference type="PANTHER" id="PTHR36442">
    <property type="entry name" value="CYCLIC-DI-AMP PHOSPHODIESTERASE PGPH"/>
    <property type="match status" value="1"/>
</dbReference>
<dbReference type="InterPro" id="IPR003607">
    <property type="entry name" value="HD/PDEase_dom"/>
</dbReference>
<feature type="transmembrane region" description="Helical" evidence="1">
    <location>
        <begin position="314"/>
        <end position="336"/>
    </location>
</feature>
<feature type="domain" description="HD/PDEase" evidence="2">
    <location>
        <begin position="494"/>
        <end position="651"/>
    </location>
</feature>
<dbReference type="CDD" id="cd00077">
    <property type="entry name" value="HDc"/>
    <property type="match status" value="1"/>
</dbReference>
<dbReference type="NCBIfam" id="TIGR00277">
    <property type="entry name" value="HDIG"/>
    <property type="match status" value="1"/>
</dbReference>
<gene>
    <name evidence="3" type="ORF">SAMN02745118_02350</name>
</gene>
<reference evidence="4" key="1">
    <citation type="submission" date="2017-02" db="EMBL/GenBank/DDBJ databases">
        <authorList>
            <person name="Varghese N."/>
            <person name="Submissions S."/>
        </authorList>
    </citation>
    <scope>NUCLEOTIDE SEQUENCE [LARGE SCALE GENOMIC DNA]</scope>
    <source>
        <strain evidence="4">ATCC BAA-73</strain>
    </source>
</reference>
<dbReference type="Proteomes" id="UP000190625">
    <property type="component" value="Unassembled WGS sequence"/>
</dbReference>
<dbReference type="STRING" id="142842.SAMN02745118_02350"/>
<dbReference type="InterPro" id="IPR006674">
    <property type="entry name" value="HD_domain"/>
</dbReference>
<sequence>MGFLDEMKEKISAGDLQLSQDMVTKRWIWGIVVFIILTLILTIDFIPNQVNLEVGQVSPRDIEAPKTIEYIDEDRTEELKLKAAESVPKVYEEDVTVLKEVRKELNDFFTIIKKYSNIVEVDAKKIDKSLSLTEKISEIQGKTAINVTDNSIRYLLKANAETLNYVENKTENILTRYLSRGIKSDAMKQVKEQIEREVQSLSANNRYRHVIDELIQNLIRPNLILDKEATTKRREEAKEAVKPVKKTIHQGQVIIRYGKVVVQEDIKVLKELGLRHKQVDFIAILGLALIVFIFVSVFVIYVSQYKAKIVDDEGVVALLGILPILMLLFAKIMTFLELIDNPAYLVPVAGLSMLLAILVDYNLSIMATMALSFLVTLVTGAGVAGAAVALVGGLVGIYSVSKVTQRNDLVRAGFYVSGASVLTILAFELSAPPVEFLELLKSISLGIINGIIVGVVTNGFLPYLENTFGITSPVKLLELSNPNNQPLLKKLMVEAPSTYQHSTVVGNLAEAAADAVDADALLVRVGAYYHDIGKIKRPYFFTENQFSKENPHDKLSPNLSTLIITSHVKDGVELAKKYGLPNKIIDIIRQHHAKSLVSFFYQEALHDDKYENVNEEEFRYPGPKPQTKESAIIMLADITEAATRSKVEVHSNPGKLEVVVRELIRNKLDEGQLDESDLTLKDLDKIGTAFVNVLTGRFHNRVEYPEHLAEEMKGEANSNENSN</sequence>
<evidence type="ECO:0000313" key="4">
    <source>
        <dbReference type="Proteomes" id="UP000190625"/>
    </source>
</evidence>
<feature type="transmembrane region" description="Helical" evidence="1">
    <location>
        <begin position="443"/>
        <end position="464"/>
    </location>
</feature>
<protein>
    <recommendedName>
        <fullName evidence="2">HD/PDEase domain-containing protein</fullName>
    </recommendedName>
</protein>
<dbReference type="InterPro" id="IPR011621">
    <property type="entry name" value="Metal-dep_PHydrolase_7TM_intra"/>
</dbReference>
<dbReference type="SMART" id="SM00471">
    <property type="entry name" value="HDc"/>
    <property type="match status" value="1"/>
</dbReference>
<dbReference type="AlphaFoldDB" id="A0A1T4PXS3"/>
<feature type="transmembrane region" description="Helical" evidence="1">
    <location>
        <begin position="412"/>
        <end position="431"/>
    </location>
</feature>
<dbReference type="Pfam" id="PF01966">
    <property type="entry name" value="HD"/>
    <property type="match status" value="1"/>
</dbReference>
<feature type="transmembrane region" description="Helical" evidence="1">
    <location>
        <begin position="373"/>
        <end position="400"/>
    </location>
</feature>
<evidence type="ECO:0000259" key="2">
    <source>
        <dbReference type="SMART" id="SM00471"/>
    </source>
</evidence>
<feature type="transmembrane region" description="Helical" evidence="1">
    <location>
        <begin position="27"/>
        <end position="46"/>
    </location>
</feature>
<dbReference type="InterPro" id="IPR011624">
    <property type="entry name" value="Metal-dep_PHydrolase_7TM_extra"/>
</dbReference>
<organism evidence="3 4">
    <name type="scientific">Selenihalanaerobacter shriftii</name>
    <dbReference type="NCBI Taxonomy" id="142842"/>
    <lineage>
        <taxon>Bacteria</taxon>
        <taxon>Bacillati</taxon>
        <taxon>Bacillota</taxon>
        <taxon>Clostridia</taxon>
        <taxon>Halanaerobiales</taxon>
        <taxon>Halobacteroidaceae</taxon>
        <taxon>Selenihalanaerobacter</taxon>
    </lineage>
</organism>
<name>A0A1T4PXS3_9FIRM</name>
<feature type="transmembrane region" description="Helical" evidence="1">
    <location>
        <begin position="342"/>
        <end position="361"/>
    </location>
</feature>
<keyword evidence="1" id="KW-1133">Transmembrane helix</keyword>
<dbReference type="Pfam" id="PF07697">
    <property type="entry name" value="7TMR-HDED"/>
    <property type="match status" value="1"/>
</dbReference>
<dbReference type="OrthoDB" id="9806952at2"/>
<dbReference type="PANTHER" id="PTHR36442:SF1">
    <property type="entry name" value="CYCLIC-DI-AMP PHOSPHODIESTERASE PGPH"/>
    <property type="match status" value="1"/>
</dbReference>
<evidence type="ECO:0000256" key="1">
    <source>
        <dbReference type="SAM" id="Phobius"/>
    </source>
</evidence>
<feature type="transmembrane region" description="Helical" evidence="1">
    <location>
        <begin position="281"/>
        <end position="302"/>
    </location>
</feature>
<proteinExistence type="predicted"/>
<dbReference type="Gene3D" id="1.10.3210.10">
    <property type="entry name" value="Hypothetical protein af1432"/>
    <property type="match status" value="1"/>
</dbReference>
<dbReference type="Pfam" id="PF07698">
    <property type="entry name" value="7TM-7TMR_HD"/>
    <property type="match status" value="1"/>
</dbReference>
<dbReference type="SUPFAM" id="SSF109604">
    <property type="entry name" value="HD-domain/PDEase-like"/>
    <property type="match status" value="1"/>
</dbReference>
<evidence type="ECO:0000313" key="3">
    <source>
        <dbReference type="EMBL" id="SJZ96293.1"/>
    </source>
</evidence>
<keyword evidence="4" id="KW-1185">Reference proteome</keyword>